<dbReference type="InterPro" id="IPR010563">
    <property type="entry name" value="TraK_N"/>
</dbReference>
<reference evidence="4 5" key="1">
    <citation type="submission" date="2015-11" db="EMBL/GenBank/DDBJ databases">
        <title>Genomic analysis of 38 Legionella species identifies large and diverse effector repertoires.</title>
        <authorList>
            <person name="Burstein D."/>
            <person name="Amaro F."/>
            <person name="Zusman T."/>
            <person name="Lifshitz Z."/>
            <person name="Cohen O."/>
            <person name="Gilbert J.A."/>
            <person name="Pupko T."/>
            <person name="Shuman H.A."/>
            <person name="Segal G."/>
        </authorList>
    </citation>
    <scope>NUCLEOTIDE SEQUENCE [LARGE SCALE GENOMIC DNA]</scope>
    <source>
        <strain evidence="4 5">ORW</strain>
    </source>
</reference>
<dbReference type="PATRIC" id="fig|28084.5.peg.164"/>
<evidence type="ECO:0000259" key="2">
    <source>
        <dbReference type="Pfam" id="PF06586"/>
    </source>
</evidence>
<evidence type="ECO:0000259" key="3">
    <source>
        <dbReference type="Pfam" id="PF23536"/>
    </source>
</evidence>
<gene>
    <name evidence="4" type="ORF">Lche_0153</name>
</gene>
<comment type="caution">
    <text evidence="4">The sequence shown here is derived from an EMBL/GenBank/DDBJ whole genome shotgun (WGS) entry which is preliminary data.</text>
</comment>
<feature type="domain" description="TraK C-terminal" evidence="3">
    <location>
        <begin position="141"/>
        <end position="237"/>
    </location>
</feature>
<sequence>MTNSIYDQVKKNILLISCLCSGIVCASTAPSVIAFEEGEQFNLTLSSINFNRVFVEGESITKLSYPEHAITVDKSEMDNPESTDSSVYIKPNFQVPITLFLTTDKGHHVSLTLTPDESVGKTLRLVPRAQTKLKFVKLDTPDASEVDEAIAAMKAGETPKEFNEKRITPRSFYIKKNIKVTLEKQYQGKRFTGFIYRLENTSNHELALTTALFAHKDAESLSLSDEALPPKKIAYLYGLYSNQG</sequence>
<protein>
    <submittedName>
        <fullName evidence="4">Putative conjugative transfer protein TraK</fullName>
    </submittedName>
</protein>
<dbReference type="Pfam" id="PF23536">
    <property type="entry name" value="TraK_C"/>
    <property type="match status" value="1"/>
</dbReference>
<dbReference type="OrthoDB" id="5634440at2"/>
<feature type="signal peptide" evidence="1">
    <location>
        <begin position="1"/>
        <end position="26"/>
    </location>
</feature>
<feature type="domain" description="TraK N-terminal" evidence="2">
    <location>
        <begin position="36"/>
        <end position="128"/>
    </location>
</feature>
<evidence type="ECO:0000313" key="5">
    <source>
        <dbReference type="Proteomes" id="UP000054921"/>
    </source>
</evidence>
<dbReference type="NCBIfam" id="TIGR02756">
    <property type="entry name" value="TraK_Ftype"/>
    <property type="match status" value="1"/>
</dbReference>
<dbReference type="Proteomes" id="UP000054921">
    <property type="component" value="Unassembled WGS sequence"/>
</dbReference>
<evidence type="ECO:0000313" key="4">
    <source>
        <dbReference type="EMBL" id="KTC82930.1"/>
    </source>
</evidence>
<organism evidence="4 5">
    <name type="scientific">Legionella cherrii</name>
    <dbReference type="NCBI Taxonomy" id="28084"/>
    <lineage>
        <taxon>Bacteria</taxon>
        <taxon>Pseudomonadati</taxon>
        <taxon>Pseudomonadota</taxon>
        <taxon>Gammaproteobacteria</taxon>
        <taxon>Legionellales</taxon>
        <taxon>Legionellaceae</taxon>
        <taxon>Legionella</taxon>
    </lineage>
</organism>
<dbReference type="Pfam" id="PF06586">
    <property type="entry name" value="TraK_N"/>
    <property type="match status" value="1"/>
</dbReference>
<dbReference type="EMBL" id="LNXW01000006">
    <property type="protein sequence ID" value="KTC82930.1"/>
    <property type="molecule type" value="Genomic_DNA"/>
</dbReference>
<feature type="chain" id="PRO_5006912032" evidence="1">
    <location>
        <begin position="27"/>
        <end position="244"/>
    </location>
</feature>
<keyword evidence="1" id="KW-0732">Signal</keyword>
<dbReference type="AlphaFoldDB" id="A0A0W0SHU3"/>
<dbReference type="RefSeq" id="WP_014845149.1">
    <property type="nucleotide sequence ID" value="NZ_LNXW01000006.1"/>
</dbReference>
<accession>A0A0W0SHU3</accession>
<dbReference type="InterPro" id="IPR055397">
    <property type="entry name" value="TraK_C"/>
</dbReference>
<name>A0A0W0SHU3_9GAMM</name>
<dbReference type="STRING" id="28084.Lche_0153"/>
<evidence type="ECO:0000256" key="1">
    <source>
        <dbReference type="SAM" id="SignalP"/>
    </source>
</evidence>
<proteinExistence type="predicted"/>
<dbReference type="InterPro" id="IPR014126">
    <property type="entry name" value="TraK_Ftype"/>
</dbReference>